<dbReference type="Proteomes" id="UP000311382">
    <property type="component" value="Unassembled WGS sequence"/>
</dbReference>
<dbReference type="STRING" id="5288.A0A5C5FPW3"/>
<dbReference type="PANTHER" id="PTHR11246">
    <property type="entry name" value="PRE-MRNA SPLICING FACTOR"/>
    <property type="match status" value="1"/>
</dbReference>
<evidence type="ECO:0000256" key="8">
    <source>
        <dbReference type="ARBA" id="ARBA00023242"/>
    </source>
</evidence>
<evidence type="ECO:0000256" key="3">
    <source>
        <dbReference type="ARBA" id="ARBA00011524"/>
    </source>
</evidence>
<dbReference type="GO" id="GO:0046540">
    <property type="term" value="C:U4/U6 x U5 tri-snRNP complex"/>
    <property type="evidence" value="ECO:0007669"/>
    <property type="project" value="TreeGrafter"/>
</dbReference>
<dbReference type="GO" id="GO:0071013">
    <property type="term" value="C:catalytic step 2 spliceosome"/>
    <property type="evidence" value="ECO:0007669"/>
    <property type="project" value="TreeGrafter"/>
</dbReference>
<dbReference type="InterPro" id="IPR055430">
    <property type="entry name" value="HAT_Syf1_CNRKL1_C"/>
</dbReference>
<keyword evidence="13" id="KW-1185">Reference proteome</keyword>
<reference evidence="12 13" key="1">
    <citation type="submission" date="2019-03" db="EMBL/GenBank/DDBJ databases">
        <title>Rhodosporidium diobovatum UCD-FST 08-225 genome sequencing, assembly, and annotation.</title>
        <authorList>
            <person name="Fakankun I.U."/>
            <person name="Fristensky B."/>
            <person name="Levin D.B."/>
        </authorList>
    </citation>
    <scope>NUCLEOTIDE SEQUENCE [LARGE SCALE GENOMIC DNA]</scope>
    <source>
        <strain evidence="12 13">UCD-FST 08-225</strain>
    </source>
</reference>
<name>A0A5C5FPW3_9BASI</name>
<comment type="similarity">
    <text evidence="2">Belongs to the crooked-neck family.</text>
</comment>
<dbReference type="FunFam" id="1.25.40.10:FF:000384">
    <property type="entry name" value="Probable pre-mRNA splicing factor prp1"/>
    <property type="match status" value="1"/>
</dbReference>
<keyword evidence="7" id="KW-0508">mRNA splicing</keyword>
<dbReference type="Pfam" id="PF14559">
    <property type="entry name" value="TPR_19"/>
    <property type="match status" value="1"/>
</dbReference>
<evidence type="ECO:0000259" key="10">
    <source>
        <dbReference type="Pfam" id="PF06424"/>
    </source>
</evidence>
<dbReference type="InterPro" id="IPR045075">
    <property type="entry name" value="Syf1-like"/>
</dbReference>
<comment type="subcellular location">
    <subcellularLocation>
        <location evidence="1">Nucleus</location>
    </subcellularLocation>
</comment>
<dbReference type="Gene3D" id="1.25.40.10">
    <property type="entry name" value="Tetratricopeptide repeat domain"/>
    <property type="match status" value="4"/>
</dbReference>
<keyword evidence="5" id="KW-0747">Spliceosome</keyword>
<dbReference type="AlphaFoldDB" id="A0A5C5FPW3"/>
<dbReference type="OrthoDB" id="440128at2759"/>
<accession>A0A5C5FPW3</accession>
<feature type="region of interest" description="Disordered" evidence="9">
    <location>
        <begin position="25"/>
        <end position="70"/>
    </location>
</feature>
<protein>
    <submittedName>
        <fullName evidence="12">PRP1 splicing factor, N-terminal-domain-containing protein</fullName>
    </submittedName>
</protein>
<evidence type="ECO:0000313" key="13">
    <source>
        <dbReference type="Proteomes" id="UP000311382"/>
    </source>
</evidence>
<feature type="domain" description="Pre-mRNA-splicing factor Syf1/CRNKL1-like C-terminal HAT-repeats" evidence="11">
    <location>
        <begin position="283"/>
        <end position="598"/>
    </location>
</feature>
<keyword evidence="4" id="KW-0507">mRNA processing</keyword>
<proteinExistence type="inferred from homology"/>
<feature type="domain" description="PRP1 splicing factor N-terminal" evidence="10">
    <location>
        <begin position="19"/>
        <end position="145"/>
    </location>
</feature>
<comment type="subunit">
    <text evidence="3">Associated with the spliceosome.</text>
</comment>
<evidence type="ECO:0000256" key="2">
    <source>
        <dbReference type="ARBA" id="ARBA00008644"/>
    </source>
</evidence>
<gene>
    <name evidence="12" type="ORF">DMC30DRAFT_89272</name>
</gene>
<dbReference type="InterPro" id="IPR003107">
    <property type="entry name" value="HAT"/>
</dbReference>
<evidence type="ECO:0000256" key="9">
    <source>
        <dbReference type="SAM" id="MobiDB-lite"/>
    </source>
</evidence>
<dbReference type="Pfam" id="PF06424">
    <property type="entry name" value="PRP1_N"/>
    <property type="match status" value="1"/>
</dbReference>
<dbReference type="InterPro" id="IPR011990">
    <property type="entry name" value="TPR-like_helical_dom_sf"/>
</dbReference>
<evidence type="ECO:0000256" key="4">
    <source>
        <dbReference type="ARBA" id="ARBA00022664"/>
    </source>
</evidence>
<comment type="caution">
    <text evidence="12">The sequence shown here is derived from an EMBL/GenBank/DDBJ whole genome shotgun (WGS) entry which is preliminary data.</text>
</comment>
<dbReference type="SMART" id="SM00386">
    <property type="entry name" value="HAT"/>
    <property type="match status" value="11"/>
</dbReference>
<evidence type="ECO:0000259" key="11">
    <source>
        <dbReference type="Pfam" id="PF23231"/>
    </source>
</evidence>
<evidence type="ECO:0000256" key="5">
    <source>
        <dbReference type="ARBA" id="ARBA00022728"/>
    </source>
</evidence>
<evidence type="ECO:0000256" key="1">
    <source>
        <dbReference type="ARBA" id="ARBA00004123"/>
    </source>
</evidence>
<sequence length="948" mass="104393">MADIFGLRGDRYAFLKLAPPPSYVAGAGRGAQGFTTRSDIGPAREAVPEGEEAPKEEEYNPDQFQDPENETGLFAGTVYEADDEEADRIYEAVDAAIDERRRAKREARERDAAEKLLKERPTIQSQFADLKRGLADMSENDWHNLRASLSFLCVSAHACASKRSLTGRISLTCTAEVSNLIGNRVKKPRLEGRSYVVPDSILVGARDMNTVEHTLADEQMKDGLSTPADALTDFAEIGQAREKMLSIKLEQAGGDSALGSTNVDPKGYLTGLDSQLLKTSSEIGDIKRARALLQSLTKTNPKHAPGWVAAAWLENVAGKQVAARKIIAEGCEHCPKNEDVWLCASELNTNENAKVILANAVQELPQSVRIWMRAVELENDVKAKKRVLRKALEYIPASVKLWKETVKLEDNPEDARILLARAVEVIPHSQELWLALARLETPDRARQVLNKARKTIPTSHEIWIAAGRLQEQEGNVAQVDAIIANGVAALKKNGAELSREQWLAEAERAESQGSTVTAQAIVKACIHLDVDEEDRQAVWLDDAETMTTKGHIATARAIYAYALNVYPQKQTLWRKAADLEKQHGDRETLLALLNRAVESVPQAEVLWLMAAKESWLGGDVDGARQILSRAFEANPDSEGIWLAAVKLEAENGQIDAAKQLMQRAREVSGTERIWVKSAVFERTHSDNAAALQMVKDGLKVFPASAKLHMMHAQLLLAQSPPSIPGAREALAVGVRKCPTAVPLWIMASRLEEKAGVRIKARALLEKARNLNPKSEEVWLESVKVEERDGSGAAKPMLSRALQTLPSSGLLHSHSVWSEPRPTRKTRSVDALKKTNNSPAVIVTVARLFWAERKIEKARDWFARAVAADQDYGDAWAWWWEFEKQHGTDEHREALLQKCIAADPHHGQVWPTVAKDPANVGKDLVANLELASQAVEKNTSGAAATATTA</sequence>
<dbReference type="SUPFAM" id="SSF48452">
    <property type="entry name" value="TPR-like"/>
    <property type="match status" value="4"/>
</dbReference>
<dbReference type="PANTHER" id="PTHR11246:SF1">
    <property type="entry name" value="PRE-MRNA-PROCESSING FACTOR 6"/>
    <property type="match status" value="1"/>
</dbReference>
<dbReference type="GO" id="GO:0000244">
    <property type="term" value="P:spliceosomal tri-snRNP complex assembly"/>
    <property type="evidence" value="ECO:0007669"/>
    <property type="project" value="TreeGrafter"/>
</dbReference>
<dbReference type="InterPro" id="IPR010491">
    <property type="entry name" value="PRP1_N"/>
</dbReference>
<evidence type="ECO:0000313" key="12">
    <source>
        <dbReference type="EMBL" id="TNY17841.1"/>
    </source>
</evidence>
<dbReference type="Pfam" id="PF23231">
    <property type="entry name" value="HAT_Syf1_CNRKL1_C"/>
    <property type="match status" value="1"/>
</dbReference>
<evidence type="ECO:0000256" key="6">
    <source>
        <dbReference type="ARBA" id="ARBA00022737"/>
    </source>
</evidence>
<dbReference type="EMBL" id="SOZI01000172">
    <property type="protein sequence ID" value="TNY17841.1"/>
    <property type="molecule type" value="Genomic_DNA"/>
</dbReference>
<dbReference type="FunFam" id="1.25.40.10:FF:000256">
    <property type="entry name" value="Probable pre-mRNA splicing factor prp1"/>
    <property type="match status" value="1"/>
</dbReference>
<organism evidence="12 13">
    <name type="scientific">Rhodotorula diobovata</name>
    <dbReference type="NCBI Taxonomy" id="5288"/>
    <lineage>
        <taxon>Eukaryota</taxon>
        <taxon>Fungi</taxon>
        <taxon>Dikarya</taxon>
        <taxon>Basidiomycota</taxon>
        <taxon>Pucciniomycotina</taxon>
        <taxon>Microbotryomycetes</taxon>
        <taxon>Sporidiobolales</taxon>
        <taxon>Sporidiobolaceae</taxon>
        <taxon>Rhodotorula</taxon>
    </lineage>
</organism>
<evidence type="ECO:0000256" key="7">
    <source>
        <dbReference type="ARBA" id="ARBA00023187"/>
    </source>
</evidence>
<keyword evidence="6" id="KW-0677">Repeat</keyword>
<keyword evidence="8" id="KW-0539">Nucleus</keyword>